<accession>A0ABM3P2Z5</accession>
<feature type="compositionally biased region" description="Basic residues" evidence="1">
    <location>
        <begin position="49"/>
        <end position="61"/>
    </location>
</feature>
<sequence length="192" mass="20138">MCLWMESFLRTPSPAPTCCSGGREALAGAQQAPRSAQRTCKAMPAPRLSQRKPRPRIRRKSQSGAGPHDAAAARPHARRGRRGFRSRAWPVPTQHHVPKTLPWAEPVGSAQNLGEVAAASPTPSPTPTGPGSFPPPAPPPAPGASTPPPGGDRACTQMLIIPMCPGHVSGEPMPPSSCLPPSQLPGLQTSMW</sequence>
<dbReference type="RefSeq" id="XP_053066057.1">
    <property type="nucleotide sequence ID" value="XM_053210082.1"/>
</dbReference>
<organism evidence="2 3">
    <name type="scientific">Acinonyx jubatus</name>
    <name type="common">Cheetah</name>
    <dbReference type="NCBI Taxonomy" id="32536"/>
    <lineage>
        <taxon>Eukaryota</taxon>
        <taxon>Metazoa</taxon>
        <taxon>Chordata</taxon>
        <taxon>Craniata</taxon>
        <taxon>Vertebrata</taxon>
        <taxon>Euteleostomi</taxon>
        <taxon>Mammalia</taxon>
        <taxon>Eutheria</taxon>
        <taxon>Laurasiatheria</taxon>
        <taxon>Carnivora</taxon>
        <taxon>Feliformia</taxon>
        <taxon>Felidae</taxon>
        <taxon>Felinae</taxon>
        <taxon>Acinonyx</taxon>
    </lineage>
</organism>
<protein>
    <submittedName>
        <fullName evidence="3">WAP four-disulfide core domain protein 1 isoform X4</fullName>
    </submittedName>
</protein>
<gene>
    <name evidence="3" type="primary">WFDC1</name>
</gene>
<feature type="compositionally biased region" description="Low complexity" evidence="1">
    <location>
        <begin position="179"/>
        <end position="192"/>
    </location>
</feature>
<dbReference type="Proteomes" id="UP001652583">
    <property type="component" value="Chromosome E2"/>
</dbReference>
<proteinExistence type="predicted"/>
<feature type="compositionally biased region" description="Basic residues" evidence="1">
    <location>
        <begin position="75"/>
        <end position="85"/>
    </location>
</feature>
<dbReference type="GeneID" id="106985636"/>
<reference evidence="3" key="1">
    <citation type="submission" date="2025-08" db="UniProtKB">
        <authorList>
            <consortium name="RefSeq"/>
        </authorList>
    </citation>
    <scope>IDENTIFICATION</scope>
    <source>
        <tissue evidence="3">Blood</tissue>
    </source>
</reference>
<evidence type="ECO:0000313" key="2">
    <source>
        <dbReference type="Proteomes" id="UP001652583"/>
    </source>
</evidence>
<evidence type="ECO:0000313" key="3">
    <source>
        <dbReference type="RefSeq" id="XP_053066057.1"/>
    </source>
</evidence>
<evidence type="ECO:0000256" key="1">
    <source>
        <dbReference type="SAM" id="MobiDB-lite"/>
    </source>
</evidence>
<feature type="compositionally biased region" description="Pro residues" evidence="1">
    <location>
        <begin position="122"/>
        <end position="150"/>
    </location>
</feature>
<feature type="compositionally biased region" description="Low complexity" evidence="1">
    <location>
        <begin position="63"/>
        <end position="74"/>
    </location>
</feature>
<keyword evidence="2" id="KW-1185">Reference proteome</keyword>
<name>A0ABM3P2Z5_ACIJB</name>
<feature type="region of interest" description="Disordered" evidence="1">
    <location>
        <begin position="32"/>
        <end position="192"/>
    </location>
</feature>